<name>A0ABW3YBQ7_9ACTN</name>
<dbReference type="RefSeq" id="WP_377570289.1">
    <property type="nucleotide sequence ID" value="NZ_JBHTMP010000015.1"/>
</dbReference>
<protein>
    <submittedName>
        <fullName evidence="1">Uncharacterized protein</fullName>
    </submittedName>
</protein>
<dbReference type="EMBL" id="JBHTMP010000015">
    <property type="protein sequence ID" value="MFD1321907.1"/>
    <property type="molecule type" value="Genomic_DNA"/>
</dbReference>
<sequence>MATKPSNAEAREQILALAQRLRHDPEFLENVEGIINDSQRNERIDLSAFTVLFSRRDVIEALLDIQRAAKTERLDGKELAALMPRSEDALQNGVAAAIVAAAASTAAAALV</sequence>
<comment type="caution">
    <text evidence="1">The sequence shown here is derived from an EMBL/GenBank/DDBJ whole genome shotgun (WGS) entry which is preliminary data.</text>
</comment>
<dbReference type="Proteomes" id="UP001597260">
    <property type="component" value="Unassembled WGS sequence"/>
</dbReference>
<proteinExistence type="predicted"/>
<evidence type="ECO:0000313" key="1">
    <source>
        <dbReference type="EMBL" id="MFD1321907.1"/>
    </source>
</evidence>
<accession>A0ABW3YBQ7</accession>
<keyword evidence="2" id="KW-1185">Reference proteome</keyword>
<evidence type="ECO:0000313" key="2">
    <source>
        <dbReference type="Proteomes" id="UP001597260"/>
    </source>
</evidence>
<reference evidence="2" key="1">
    <citation type="journal article" date="2019" name="Int. J. Syst. Evol. Microbiol.">
        <title>The Global Catalogue of Microorganisms (GCM) 10K type strain sequencing project: providing services to taxonomists for standard genome sequencing and annotation.</title>
        <authorList>
            <consortium name="The Broad Institute Genomics Platform"/>
            <consortium name="The Broad Institute Genome Sequencing Center for Infectious Disease"/>
            <person name="Wu L."/>
            <person name="Ma J."/>
        </authorList>
    </citation>
    <scope>NUCLEOTIDE SEQUENCE [LARGE SCALE GENOMIC DNA]</scope>
    <source>
        <strain evidence="2">JCM 31037</strain>
    </source>
</reference>
<organism evidence="1 2">
    <name type="scientific">Micromonospora sonneratiae</name>
    <dbReference type="NCBI Taxonomy" id="1184706"/>
    <lineage>
        <taxon>Bacteria</taxon>
        <taxon>Bacillati</taxon>
        <taxon>Actinomycetota</taxon>
        <taxon>Actinomycetes</taxon>
        <taxon>Micromonosporales</taxon>
        <taxon>Micromonosporaceae</taxon>
        <taxon>Micromonospora</taxon>
    </lineage>
</organism>
<gene>
    <name evidence="1" type="ORF">ACFQ4H_12475</name>
</gene>